<dbReference type="InterPro" id="IPR038537">
    <property type="entry name" value="TatT_sf"/>
</dbReference>
<organism evidence="1 2">
    <name type="scientific">Thalassolituus hydrocarboniclasticus</name>
    <dbReference type="NCBI Taxonomy" id="2742796"/>
    <lineage>
        <taxon>Bacteria</taxon>
        <taxon>Pseudomonadati</taxon>
        <taxon>Pseudomonadota</taxon>
        <taxon>Gammaproteobacteria</taxon>
        <taxon>Oceanospirillales</taxon>
        <taxon>Oceanospirillaceae</taxon>
        <taxon>Thalassolituus</taxon>
    </lineage>
</organism>
<keyword evidence="2" id="KW-1185">Reference proteome</keyword>
<proteinExistence type="predicted"/>
<accession>A0ABY6AHL0</accession>
<dbReference type="Pfam" id="PF16811">
    <property type="entry name" value="TAtT"/>
    <property type="match status" value="1"/>
</dbReference>
<dbReference type="EMBL" id="CP054475">
    <property type="protein sequence ID" value="UXD89456.1"/>
    <property type="molecule type" value="Genomic_DNA"/>
</dbReference>
<dbReference type="Gene3D" id="1.25.40.920">
    <property type="entry name" value="TRAP transporter T-component"/>
    <property type="match status" value="1"/>
</dbReference>
<dbReference type="Proteomes" id="UP001065322">
    <property type="component" value="Chromosome"/>
</dbReference>
<gene>
    <name evidence="1" type="ORF">HUF19_15885</name>
</gene>
<protein>
    <submittedName>
        <fullName evidence="1">Uncharacterized protein</fullName>
    </submittedName>
</protein>
<reference evidence="2" key="1">
    <citation type="submission" date="2020-06" db="EMBL/GenBank/DDBJ databases">
        <title>Thalassolituus marinus alknpb1M-1, a hydrocarbon-degrading bacterium isolated from the deep-sea overlying water using an in-situ strategy from the South China Sea basin.</title>
        <authorList>
            <person name="Dong C."/>
            <person name="Chen Y."/>
            <person name="Shao Z."/>
        </authorList>
    </citation>
    <scope>NUCLEOTIDE SEQUENCE [LARGE SCALE GENOMIC DNA]</scope>
    <source>
        <strain evidence="2">alknpb1M-1</strain>
    </source>
</reference>
<evidence type="ECO:0000313" key="2">
    <source>
        <dbReference type="Proteomes" id="UP001065322"/>
    </source>
</evidence>
<sequence>MMNQDDPAIVAAGAPAYLLLLDALILTYPDNEDFLLAGSRLYGAYAGVFAQDPDQAKRMADKAIGYARRALCEYDEDACTLIDGPQDALLTGLEEDYDADDIAVFYAMAAAWAGWIQANSDDWNAIAQLGKVKILMQWVATQDPGYDHATVQVYLGVLETQLPPSLGGKPELGREYFERAIDMTQGQNLMAKVLFAKQYARLMFEQELHDRLLQEALDADPHSEGLTLINRLAQRQAAVLLAESSEYFE</sequence>
<dbReference type="InterPro" id="IPR031823">
    <property type="entry name" value="TatT"/>
</dbReference>
<name>A0ABY6AHL0_9GAMM</name>
<evidence type="ECO:0000313" key="1">
    <source>
        <dbReference type="EMBL" id="UXD89456.1"/>
    </source>
</evidence>